<dbReference type="AlphaFoldDB" id="A0A2S7TWF6"/>
<protein>
    <recommendedName>
        <fullName evidence="1">R3H domain-containing protein</fullName>
    </recommendedName>
</protein>
<dbReference type="PROSITE" id="PS51061">
    <property type="entry name" value="R3H"/>
    <property type="match status" value="1"/>
</dbReference>
<dbReference type="SMART" id="SM00393">
    <property type="entry name" value="R3H"/>
    <property type="match status" value="1"/>
</dbReference>
<dbReference type="EMBL" id="MQWA01000001">
    <property type="protein sequence ID" value="PQJ27058.1"/>
    <property type="molecule type" value="Genomic_DNA"/>
</dbReference>
<dbReference type="CDD" id="cd02414">
    <property type="entry name" value="KH-II_Jag"/>
    <property type="match status" value="1"/>
</dbReference>
<evidence type="ECO:0000313" key="2">
    <source>
        <dbReference type="EMBL" id="PQJ27058.1"/>
    </source>
</evidence>
<keyword evidence="3" id="KW-1185">Reference proteome</keyword>
<accession>A0A2S7TWF6</accession>
<dbReference type="Pfam" id="PF01424">
    <property type="entry name" value="R3H"/>
    <property type="match status" value="1"/>
</dbReference>
<dbReference type="Gene3D" id="3.30.300.20">
    <property type="match status" value="1"/>
</dbReference>
<evidence type="ECO:0000259" key="1">
    <source>
        <dbReference type="PROSITE" id="PS51061"/>
    </source>
</evidence>
<sequence>MKWDDASEKILVTMLGHLGFSIEVERITTDDGLCLQIKVDDTKTIIGRNGDRLEDLQYLVNRILNKHFPDAPRVKVDCDNYRHEQEGNLVESSRELAQKVVETGKSTRTRPLNAYYRRIVHNALADTTGVNTASPSGHDRYKRIEITPA</sequence>
<proteinExistence type="predicted"/>
<feature type="domain" description="R3H" evidence="1">
    <location>
        <begin position="83"/>
        <end position="149"/>
    </location>
</feature>
<dbReference type="OrthoDB" id="9794483at2"/>
<dbReference type="Proteomes" id="UP000239907">
    <property type="component" value="Unassembled WGS sequence"/>
</dbReference>
<dbReference type="Gene3D" id="3.30.1370.50">
    <property type="entry name" value="R3H-like domain"/>
    <property type="match status" value="1"/>
</dbReference>
<dbReference type="InterPro" id="IPR039247">
    <property type="entry name" value="KhpB"/>
</dbReference>
<gene>
    <name evidence="2" type="ORF">BSZ32_00105</name>
</gene>
<dbReference type="GO" id="GO:0003723">
    <property type="term" value="F:RNA binding"/>
    <property type="evidence" value="ECO:0007669"/>
    <property type="project" value="InterPro"/>
</dbReference>
<evidence type="ECO:0000313" key="3">
    <source>
        <dbReference type="Proteomes" id="UP000239907"/>
    </source>
</evidence>
<organism evidence="2 3">
    <name type="scientific">Rubritalea profundi</name>
    <dbReference type="NCBI Taxonomy" id="1658618"/>
    <lineage>
        <taxon>Bacteria</taxon>
        <taxon>Pseudomonadati</taxon>
        <taxon>Verrucomicrobiota</taxon>
        <taxon>Verrucomicrobiia</taxon>
        <taxon>Verrucomicrobiales</taxon>
        <taxon>Rubritaleaceae</taxon>
        <taxon>Rubritalea</taxon>
    </lineage>
</organism>
<comment type="caution">
    <text evidence="2">The sequence shown here is derived from an EMBL/GenBank/DDBJ whole genome shotgun (WGS) entry which is preliminary data.</text>
</comment>
<dbReference type="InterPro" id="IPR015946">
    <property type="entry name" value="KH_dom-like_a/b"/>
</dbReference>
<dbReference type="InterPro" id="IPR036867">
    <property type="entry name" value="R3H_dom_sf"/>
</dbReference>
<dbReference type="PANTHER" id="PTHR35800">
    <property type="entry name" value="PROTEIN JAG"/>
    <property type="match status" value="1"/>
</dbReference>
<dbReference type="InterPro" id="IPR038008">
    <property type="entry name" value="Jag_KH"/>
</dbReference>
<name>A0A2S7TWF6_9BACT</name>
<dbReference type="InterPro" id="IPR001374">
    <property type="entry name" value="R3H_dom"/>
</dbReference>
<dbReference type="PANTHER" id="PTHR35800:SF1">
    <property type="entry name" value="RNA-BINDING PROTEIN KHPB"/>
    <property type="match status" value="1"/>
</dbReference>
<dbReference type="RefSeq" id="WP_105041547.1">
    <property type="nucleotide sequence ID" value="NZ_MQWA01000001.1"/>
</dbReference>
<reference evidence="2 3" key="1">
    <citation type="submission" date="2016-12" db="EMBL/GenBank/DDBJ databases">
        <title>Study of bacterial adaptation to deep sea.</title>
        <authorList>
            <person name="Song J."/>
            <person name="Yoshizawa S."/>
            <person name="Kogure K."/>
        </authorList>
    </citation>
    <scope>NUCLEOTIDE SEQUENCE [LARGE SCALE GENOMIC DNA]</scope>
    <source>
        <strain evidence="2 3">SAORIC-165</strain>
    </source>
</reference>